<protein>
    <submittedName>
        <fullName evidence="1">Methyltransferase domain-containing protein</fullName>
    </submittedName>
</protein>
<dbReference type="RefSeq" id="WP_182582661.1">
    <property type="nucleotide sequence ID" value="NZ_JABVCQ010000006.1"/>
</dbReference>
<sequence>MFEQLSIATATDAEQIYHGKFNEVANLGWGPKLRLRFNYFTPDEYYEAQVVKLISPQTKWLDVGCGRHIFPSNQALAQQLAARAKLLFGVDPDENIKDNPLIHQHFQGALEEFFTTKTFDLITLRMVAEHIANPEAALNKLAELTHVGAVVVIYTPNLHAPMSYFARLTPLKIHHFFKKILWRTEKRDTFPVQFKMNTRKNLFKLFQHHHFKEVHFTYLDDCRTFSRFFFLNYMELLLMKGLRQLGLRYPENCLLGVYQKIAD</sequence>
<organism evidence="1 2">
    <name type="scientific">Thiospirillum jenense</name>
    <dbReference type="NCBI Taxonomy" id="1653858"/>
    <lineage>
        <taxon>Bacteria</taxon>
        <taxon>Pseudomonadati</taxon>
        <taxon>Pseudomonadota</taxon>
        <taxon>Gammaproteobacteria</taxon>
        <taxon>Chromatiales</taxon>
        <taxon>Chromatiaceae</taxon>
        <taxon>Thiospirillum</taxon>
    </lineage>
</organism>
<keyword evidence="2" id="KW-1185">Reference proteome</keyword>
<keyword evidence="1" id="KW-0808">Transferase</keyword>
<dbReference type="AlphaFoldDB" id="A0A839HAU3"/>
<evidence type="ECO:0000313" key="1">
    <source>
        <dbReference type="EMBL" id="MBB1125370.1"/>
    </source>
</evidence>
<dbReference type="Pfam" id="PF13489">
    <property type="entry name" value="Methyltransf_23"/>
    <property type="match status" value="1"/>
</dbReference>
<dbReference type="GO" id="GO:0032259">
    <property type="term" value="P:methylation"/>
    <property type="evidence" value="ECO:0007669"/>
    <property type="project" value="UniProtKB-KW"/>
</dbReference>
<dbReference type="EMBL" id="JABVCQ010000006">
    <property type="protein sequence ID" value="MBB1125370.1"/>
    <property type="molecule type" value="Genomic_DNA"/>
</dbReference>
<accession>A0A839HAU3</accession>
<proteinExistence type="predicted"/>
<gene>
    <name evidence="1" type="ORF">HUK38_03880</name>
</gene>
<comment type="caution">
    <text evidence="1">The sequence shown here is derived from an EMBL/GenBank/DDBJ whole genome shotgun (WGS) entry which is preliminary data.</text>
</comment>
<evidence type="ECO:0000313" key="2">
    <source>
        <dbReference type="Proteomes" id="UP000548632"/>
    </source>
</evidence>
<keyword evidence="1" id="KW-0489">Methyltransferase</keyword>
<dbReference type="Proteomes" id="UP000548632">
    <property type="component" value="Unassembled WGS sequence"/>
</dbReference>
<dbReference type="SUPFAM" id="SSF53335">
    <property type="entry name" value="S-adenosyl-L-methionine-dependent methyltransferases"/>
    <property type="match status" value="1"/>
</dbReference>
<dbReference type="GO" id="GO:0008168">
    <property type="term" value="F:methyltransferase activity"/>
    <property type="evidence" value="ECO:0007669"/>
    <property type="project" value="UniProtKB-KW"/>
</dbReference>
<dbReference type="Gene3D" id="3.40.50.150">
    <property type="entry name" value="Vaccinia Virus protein VP39"/>
    <property type="match status" value="1"/>
</dbReference>
<dbReference type="InterPro" id="IPR029063">
    <property type="entry name" value="SAM-dependent_MTases_sf"/>
</dbReference>
<name>A0A839HAU3_9GAMM</name>
<reference evidence="1 2" key="1">
    <citation type="journal article" date="2020" name="Arch. Microbiol.">
        <title>The genome sequence of the giant phototrophic gammaproteobacterium Thiospirillum jenense gives insight into its physiological properties and phylogenetic relationships.</title>
        <authorList>
            <person name="Imhoff J.F."/>
            <person name="Meyer T.E."/>
            <person name="Kyndt J.A."/>
        </authorList>
    </citation>
    <scope>NUCLEOTIDE SEQUENCE [LARGE SCALE GENOMIC DNA]</scope>
    <source>
        <strain evidence="1 2">DSM 216</strain>
    </source>
</reference>